<evidence type="ECO:0000313" key="2">
    <source>
        <dbReference type="Proteomes" id="UP000298138"/>
    </source>
</evidence>
<gene>
    <name evidence="1" type="ORF">EX30DRAFT_375659</name>
</gene>
<dbReference type="Proteomes" id="UP000298138">
    <property type="component" value="Unassembled WGS sequence"/>
</dbReference>
<keyword evidence="2" id="KW-1185">Reference proteome</keyword>
<reference evidence="1 2" key="1">
    <citation type="submission" date="2019-04" db="EMBL/GenBank/DDBJ databases">
        <title>Comparative genomics and transcriptomics to analyze fruiting body development in filamentous ascomycetes.</title>
        <authorList>
            <consortium name="DOE Joint Genome Institute"/>
            <person name="Lutkenhaus R."/>
            <person name="Traeger S."/>
            <person name="Breuer J."/>
            <person name="Kuo A."/>
            <person name="Lipzen A."/>
            <person name="Pangilinan J."/>
            <person name="Dilworth D."/>
            <person name="Sandor L."/>
            <person name="Poggeler S."/>
            <person name="Barry K."/>
            <person name="Grigoriev I.V."/>
            <person name="Nowrousian M."/>
        </authorList>
    </citation>
    <scope>NUCLEOTIDE SEQUENCE [LARGE SCALE GENOMIC DNA]</scope>
    <source>
        <strain evidence="1 2">CBS 389.68</strain>
    </source>
</reference>
<dbReference type="EMBL" id="ML220194">
    <property type="protein sequence ID" value="TGZ76226.1"/>
    <property type="molecule type" value="Genomic_DNA"/>
</dbReference>
<organism evidence="1 2">
    <name type="scientific">Ascodesmis nigricans</name>
    <dbReference type="NCBI Taxonomy" id="341454"/>
    <lineage>
        <taxon>Eukaryota</taxon>
        <taxon>Fungi</taxon>
        <taxon>Dikarya</taxon>
        <taxon>Ascomycota</taxon>
        <taxon>Pezizomycotina</taxon>
        <taxon>Pezizomycetes</taxon>
        <taxon>Pezizales</taxon>
        <taxon>Ascodesmidaceae</taxon>
        <taxon>Ascodesmis</taxon>
    </lineage>
</organism>
<sequence>MSLTLPTALCTIPTSGNPAASKFTYCPQIGTGNWLHDPTQLRSMLASTIFRYCTDTMGPDEQNTTTQARTGRYSWVQKGNEAAILYLST</sequence>
<evidence type="ECO:0000313" key="1">
    <source>
        <dbReference type="EMBL" id="TGZ76226.1"/>
    </source>
</evidence>
<dbReference type="AlphaFoldDB" id="A0A4S2MHA0"/>
<dbReference type="InParanoid" id="A0A4S2MHA0"/>
<accession>A0A4S2MHA0</accession>
<protein>
    <submittedName>
        <fullName evidence="1">Uncharacterized protein</fullName>
    </submittedName>
</protein>
<name>A0A4S2MHA0_9PEZI</name>
<proteinExistence type="predicted"/>